<keyword evidence="8" id="KW-0378">Hydrolase</keyword>
<evidence type="ECO:0000256" key="4">
    <source>
        <dbReference type="ARBA" id="ARBA00013278"/>
    </source>
</evidence>
<evidence type="ECO:0000256" key="8">
    <source>
        <dbReference type="ARBA" id="ARBA00022801"/>
    </source>
</evidence>
<dbReference type="AlphaFoldDB" id="A0A498HIU9"/>
<dbReference type="GO" id="GO:0006644">
    <property type="term" value="P:phospholipid metabolic process"/>
    <property type="evidence" value="ECO:0007669"/>
    <property type="project" value="InterPro"/>
</dbReference>
<keyword evidence="9 13" id="KW-0106">Calcium</keyword>
<accession>A0A498HIU9</accession>
<dbReference type="InterPro" id="IPR001211">
    <property type="entry name" value="PLA2"/>
</dbReference>
<keyword evidence="11" id="KW-0443">Lipid metabolism</keyword>
<dbReference type="STRING" id="3750.A0A498HIU9"/>
<dbReference type="PROSITE" id="PS00118">
    <property type="entry name" value="PA2_HIS"/>
    <property type="match status" value="1"/>
</dbReference>
<evidence type="ECO:0000256" key="9">
    <source>
        <dbReference type="ARBA" id="ARBA00022837"/>
    </source>
</evidence>
<evidence type="ECO:0000256" key="6">
    <source>
        <dbReference type="ARBA" id="ARBA00022723"/>
    </source>
</evidence>
<dbReference type="GO" id="GO:0050482">
    <property type="term" value="P:arachidonate secretion"/>
    <property type="evidence" value="ECO:0007669"/>
    <property type="project" value="InterPro"/>
</dbReference>
<feature type="binding site" evidence="13">
    <location>
        <position position="163"/>
    </location>
    <ligand>
        <name>Ca(2+)</name>
        <dbReference type="ChEBI" id="CHEBI:29108"/>
    </ligand>
</feature>
<keyword evidence="12 14" id="KW-1015">Disulfide bond</keyword>
<dbReference type="SUPFAM" id="SSF48619">
    <property type="entry name" value="Phospholipase A2, PLA2"/>
    <property type="match status" value="1"/>
</dbReference>
<evidence type="ECO:0000313" key="16">
    <source>
        <dbReference type="Proteomes" id="UP000290289"/>
    </source>
</evidence>
<dbReference type="InterPro" id="IPR036444">
    <property type="entry name" value="PLipase_A2_dom_sf"/>
</dbReference>
<dbReference type="Gene3D" id="1.20.90.10">
    <property type="entry name" value="Phospholipase A2 domain"/>
    <property type="match status" value="1"/>
</dbReference>
<dbReference type="GO" id="GO:0005576">
    <property type="term" value="C:extracellular region"/>
    <property type="evidence" value="ECO:0007669"/>
    <property type="project" value="UniProtKB-SubCell"/>
</dbReference>
<organism evidence="15 16">
    <name type="scientific">Malus domestica</name>
    <name type="common">Apple</name>
    <name type="synonym">Pyrus malus</name>
    <dbReference type="NCBI Taxonomy" id="3750"/>
    <lineage>
        <taxon>Eukaryota</taxon>
        <taxon>Viridiplantae</taxon>
        <taxon>Streptophyta</taxon>
        <taxon>Embryophyta</taxon>
        <taxon>Tracheophyta</taxon>
        <taxon>Spermatophyta</taxon>
        <taxon>Magnoliopsida</taxon>
        <taxon>eudicotyledons</taxon>
        <taxon>Gunneridae</taxon>
        <taxon>Pentapetalae</taxon>
        <taxon>rosids</taxon>
        <taxon>fabids</taxon>
        <taxon>Rosales</taxon>
        <taxon>Rosaceae</taxon>
        <taxon>Amygdaloideae</taxon>
        <taxon>Maleae</taxon>
        <taxon>Malus</taxon>
    </lineage>
</organism>
<dbReference type="GO" id="GO:0005509">
    <property type="term" value="F:calcium ion binding"/>
    <property type="evidence" value="ECO:0007669"/>
    <property type="project" value="InterPro"/>
</dbReference>
<dbReference type="GO" id="GO:0016042">
    <property type="term" value="P:lipid catabolic process"/>
    <property type="evidence" value="ECO:0007669"/>
    <property type="project" value="UniProtKB-KW"/>
</dbReference>
<evidence type="ECO:0000256" key="12">
    <source>
        <dbReference type="ARBA" id="ARBA00023157"/>
    </source>
</evidence>
<evidence type="ECO:0000256" key="11">
    <source>
        <dbReference type="ARBA" id="ARBA00023098"/>
    </source>
</evidence>
<comment type="subcellular location">
    <subcellularLocation>
        <location evidence="2">Secreted</location>
    </subcellularLocation>
</comment>
<name>A0A498HIU9_MALDO</name>
<dbReference type="FunFam" id="1.20.90.10:FF:000005">
    <property type="entry name" value="Secretory phospholipase A2"/>
    <property type="match status" value="1"/>
</dbReference>
<dbReference type="EMBL" id="RDQH01000342">
    <property type="protein sequence ID" value="RXH71418.1"/>
    <property type="molecule type" value="Genomic_DNA"/>
</dbReference>
<evidence type="ECO:0000256" key="1">
    <source>
        <dbReference type="ARBA" id="ARBA00001604"/>
    </source>
</evidence>
<keyword evidence="5" id="KW-0964">Secreted</keyword>
<evidence type="ECO:0000256" key="7">
    <source>
        <dbReference type="ARBA" id="ARBA00022729"/>
    </source>
</evidence>
<feature type="disulfide bond" evidence="14">
    <location>
        <begin position="178"/>
        <end position="202"/>
    </location>
</feature>
<evidence type="ECO:0000256" key="10">
    <source>
        <dbReference type="ARBA" id="ARBA00022963"/>
    </source>
</evidence>
<evidence type="ECO:0000256" key="3">
    <source>
        <dbReference type="ARBA" id="ARBA00007056"/>
    </source>
</evidence>
<evidence type="ECO:0000256" key="14">
    <source>
        <dbReference type="PIRSR" id="PIRSR601211-3"/>
    </source>
</evidence>
<keyword evidence="10" id="KW-0442">Lipid degradation</keyword>
<dbReference type="CDD" id="cd04706">
    <property type="entry name" value="PLA2_plant"/>
    <property type="match status" value="1"/>
</dbReference>
<comment type="cofactor">
    <cofactor evidence="13">
        <name>Ca(2+)</name>
        <dbReference type="ChEBI" id="CHEBI:29108"/>
    </cofactor>
    <text evidence="13">Binds 1 Ca(2+) ion per subunit.</text>
</comment>
<evidence type="ECO:0000256" key="5">
    <source>
        <dbReference type="ARBA" id="ARBA00022525"/>
    </source>
</evidence>
<evidence type="ECO:0000313" key="15">
    <source>
        <dbReference type="EMBL" id="RXH71418.1"/>
    </source>
</evidence>
<dbReference type="PROSITE" id="PS51257">
    <property type="entry name" value="PROKAR_LIPOPROTEIN"/>
    <property type="match status" value="1"/>
</dbReference>
<keyword evidence="6 13" id="KW-0479">Metal-binding</keyword>
<dbReference type="GO" id="GO:0008289">
    <property type="term" value="F:lipid binding"/>
    <property type="evidence" value="ECO:0007669"/>
    <property type="project" value="TreeGrafter"/>
</dbReference>
<proteinExistence type="inferred from homology"/>
<comment type="caution">
    <text evidence="15">The sequence shown here is derived from an EMBL/GenBank/DDBJ whole genome shotgun (WGS) entry which is preliminary data.</text>
</comment>
<evidence type="ECO:0000256" key="2">
    <source>
        <dbReference type="ARBA" id="ARBA00004613"/>
    </source>
</evidence>
<keyword evidence="7" id="KW-0732">Signal</keyword>
<reference evidence="15 16" key="1">
    <citation type="submission" date="2018-10" db="EMBL/GenBank/DDBJ databases">
        <title>A high-quality apple genome assembly.</title>
        <authorList>
            <person name="Hu J."/>
        </authorList>
    </citation>
    <scope>NUCLEOTIDE SEQUENCE [LARGE SCALE GENOMIC DNA]</scope>
    <source>
        <strain evidence="16">cv. HFTH1</strain>
        <tissue evidence="15">Young leaf</tissue>
    </source>
</reference>
<comment type="similarity">
    <text evidence="3">Belongs to the phospholipase A2 family.</text>
</comment>
<feature type="disulfide bond" evidence="14">
    <location>
        <begin position="139"/>
        <end position="159"/>
    </location>
</feature>
<sequence length="228" mass="24760">MAIAGTRSSDTMGLKGGVILLGFVAFALFSCVADGLSGADRLLGEGEGVRRSLAENETAWSLKFVLAPSFLVLYFNSINLHALNIGVQATDASVVLLLSNHNVFSLPMNSKNLQSKDCSRECESEFCTVPPFLKYGKYCGLLYSGCPGEQPCDGLDACCMKHDNCVQSKNNDYLSSECSQTFLNCMAEFKNKRGKTFKGNKCHVEDVVEVITLVMEAALVAGRYLHKP</sequence>
<gene>
    <name evidence="15" type="ORF">DVH24_018773</name>
</gene>
<feature type="binding site" evidence="13">
    <location>
        <position position="140"/>
    </location>
    <ligand>
        <name>Ca(2+)</name>
        <dbReference type="ChEBI" id="CHEBI:29108"/>
    </ligand>
</feature>
<dbReference type="Proteomes" id="UP000290289">
    <property type="component" value="Chromosome 16"/>
</dbReference>
<dbReference type="EC" id="3.1.1.4" evidence="4"/>
<evidence type="ECO:0000256" key="13">
    <source>
        <dbReference type="PIRSR" id="PIRSR601211-2"/>
    </source>
</evidence>
<protein>
    <recommendedName>
        <fullName evidence="4">phospholipase A2</fullName>
        <ecNumber evidence="4">3.1.1.4</ecNumber>
    </recommendedName>
</protein>
<keyword evidence="16" id="KW-1185">Reference proteome</keyword>
<dbReference type="InterPro" id="IPR033113">
    <property type="entry name" value="PLA2_histidine"/>
</dbReference>
<comment type="catalytic activity">
    <reaction evidence="1">
        <text>a 1,2-diacyl-sn-glycero-3-phosphocholine + H2O = a 1-acyl-sn-glycero-3-phosphocholine + a fatty acid + H(+)</text>
        <dbReference type="Rhea" id="RHEA:15801"/>
        <dbReference type="ChEBI" id="CHEBI:15377"/>
        <dbReference type="ChEBI" id="CHEBI:15378"/>
        <dbReference type="ChEBI" id="CHEBI:28868"/>
        <dbReference type="ChEBI" id="CHEBI:57643"/>
        <dbReference type="ChEBI" id="CHEBI:58168"/>
        <dbReference type="EC" id="3.1.1.4"/>
    </reaction>
</comment>
<dbReference type="PANTHER" id="PTHR11716:SF47">
    <property type="entry name" value="PHOSPHOLIPASE A2-ALPHA"/>
    <property type="match status" value="1"/>
</dbReference>
<dbReference type="GO" id="GO:0012505">
    <property type="term" value="C:endomembrane system"/>
    <property type="evidence" value="ECO:0007669"/>
    <property type="project" value="UniProtKB-ARBA"/>
</dbReference>
<feature type="binding site" evidence="13">
    <location>
        <position position="138"/>
    </location>
    <ligand>
        <name>Ca(2+)</name>
        <dbReference type="ChEBI" id="CHEBI:29108"/>
    </ligand>
</feature>
<dbReference type="GO" id="GO:0004623">
    <property type="term" value="F:phospholipase A2 activity"/>
    <property type="evidence" value="ECO:0007669"/>
    <property type="project" value="UniProtKB-EC"/>
</dbReference>
<dbReference type="PANTHER" id="PTHR11716">
    <property type="entry name" value="PHOSPHOLIPASE A2 FAMILY MEMBER"/>
    <property type="match status" value="1"/>
</dbReference>